<dbReference type="InterPro" id="IPR041006">
    <property type="entry name" value="Morc_S5"/>
</dbReference>
<organism evidence="6 7">
    <name type="scientific">Notothenia coriiceps</name>
    <name type="common">black rockcod</name>
    <dbReference type="NCBI Taxonomy" id="8208"/>
    <lineage>
        <taxon>Eukaryota</taxon>
        <taxon>Metazoa</taxon>
        <taxon>Chordata</taxon>
        <taxon>Craniata</taxon>
        <taxon>Vertebrata</taxon>
        <taxon>Euteleostomi</taxon>
        <taxon>Actinopterygii</taxon>
        <taxon>Neopterygii</taxon>
        <taxon>Teleostei</taxon>
        <taxon>Neoteleostei</taxon>
        <taxon>Acanthomorphata</taxon>
        <taxon>Eupercaria</taxon>
        <taxon>Perciformes</taxon>
        <taxon>Notothenioidei</taxon>
        <taxon>Nototheniidae</taxon>
        <taxon>Notothenia</taxon>
    </lineage>
</organism>
<dbReference type="Gene3D" id="3.30.40.100">
    <property type="match status" value="1"/>
</dbReference>
<dbReference type="OrthoDB" id="757982at2759"/>
<dbReference type="InterPro" id="IPR045261">
    <property type="entry name" value="MORC_ATPase"/>
</dbReference>
<dbReference type="GO" id="GO:0005654">
    <property type="term" value="C:nucleoplasm"/>
    <property type="evidence" value="ECO:0007669"/>
    <property type="project" value="TreeGrafter"/>
</dbReference>
<keyword evidence="1" id="KW-0479">Metal-binding</keyword>
<dbReference type="RefSeq" id="XP_010779325.1">
    <property type="nucleotide sequence ID" value="XM_010781023.1"/>
</dbReference>
<feature type="region of interest" description="Disordered" evidence="4">
    <location>
        <begin position="242"/>
        <end position="262"/>
    </location>
</feature>
<feature type="region of interest" description="Disordered" evidence="4">
    <location>
        <begin position="304"/>
        <end position="331"/>
    </location>
</feature>
<dbReference type="Pfam" id="PF17942">
    <property type="entry name" value="Morc6_S5"/>
    <property type="match status" value="1"/>
</dbReference>
<protein>
    <submittedName>
        <fullName evidence="7">MORC family CW-type zinc finger protein 3a</fullName>
    </submittedName>
</protein>
<dbReference type="CTD" id="553447"/>
<evidence type="ECO:0000256" key="4">
    <source>
        <dbReference type="SAM" id="MobiDB-lite"/>
    </source>
</evidence>
<feature type="compositionally biased region" description="Acidic residues" evidence="4">
    <location>
        <begin position="455"/>
        <end position="464"/>
    </location>
</feature>
<name>A0A6I9NWE9_9TELE</name>
<evidence type="ECO:0000313" key="6">
    <source>
        <dbReference type="Proteomes" id="UP000504611"/>
    </source>
</evidence>
<feature type="compositionally biased region" description="Polar residues" evidence="4">
    <location>
        <begin position="247"/>
        <end position="261"/>
    </location>
</feature>
<dbReference type="KEGG" id="ncc:104953980"/>
<evidence type="ECO:0000256" key="1">
    <source>
        <dbReference type="ARBA" id="ARBA00022723"/>
    </source>
</evidence>
<keyword evidence="2" id="KW-0863">Zinc-finger</keyword>
<feature type="region of interest" description="Disordered" evidence="4">
    <location>
        <begin position="409"/>
        <end position="477"/>
    </location>
</feature>
<dbReference type="PROSITE" id="PS51050">
    <property type="entry name" value="ZF_CW"/>
    <property type="match status" value="1"/>
</dbReference>
<dbReference type="PANTHER" id="PTHR23336">
    <property type="entry name" value="ZINC FINGER CW-TYPE COILED-COIL DOMAIN PROTEIN 3"/>
    <property type="match status" value="1"/>
</dbReference>
<feature type="region of interest" description="Disordered" evidence="4">
    <location>
        <begin position="579"/>
        <end position="601"/>
    </location>
</feature>
<dbReference type="GO" id="GO:0016887">
    <property type="term" value="F:ATP hydrolysis activity"/>
    <property type="evidence" value="ECO:0007669"/>
    <property type="project" value="InterPro"/>
</dbReference>
<keyword evidence="3" id="KW-0862">Zinc</keyword>
<feature type="region of interest" description="Disordered" evidence="4">
    <location>
        <begin position="511"/>
        <end position="535"/>
    </location>
</feature>
<dbReference type="Proteomes" id="UP000504611">
    <property type="component" value="Unplaced"/>
</dbReference>
<dbReference type="GO" id="GO:0008270">
    <property type="term" value="F:zinc ion binding"/>
    <property type="evidence" value="ECO:0007669"/>
    <property type="project" value="UniProtKB-KW"/>
</dbReference>
<feature type="domain" description="CW-type" evidence="5">
    <location>
        <begin position="142"/>
        <end position="194"/>
    </location>
</feature>
<dbReference type="InterPro" id="IPR011124">
    <property type="entry name" value="Znf_CW"/>
</dbReference>
<proteinExistence type="predicted"/>
<gene>
    <name evidence="7" type="primary">morc3a</name>
</gene>
<keyword evidence="6" id="KW-1185">Reference proteome</keyword>
<evidence type="ECO:0000256" key="2">
    <source>
        <dbReference type="ARBA" id="ARBA00022771"/>
    </source>
</evidence>
<dbReference type="AlphaFoldDB" id="A0A6I9NWE9"/>
<feature type="compositionally biased region" description="Low complexity" evidence="4">
    <location>
        <begin position="415"/>
        <end position="443"/>
    </location>
</feature>
<evidence type="ECO:0000256" key="3">
    <source>
        <dbReference type="ARBA" id="ARBA00022833"/>
    </source>
</evidence>
<accession>A0A6I9NWE9</accession>
<sequence>MQIIVRGQKVKSQLIAKTLAFVRKDHYKPIFLTKRIPIIFGYNTRSKDQYGIMLYHKNRLIKAYERVGCQLKANKEGVGVIGIIECFYLEPTHNKQSFDETDKYRKTMNSLGTKLEEYWNEINYKKKQENPNSTIPMEDTTKRPDQNWVMCDECLHWRKLPDGIDTDKLPDKWSCHLNPDPQFRSCQAEQEPVDSDDDLQPSYRKTYKLKEREDMRIQEQTAEEARTALRLANLAKQKKAQIQAVASPSTHTTPKSRSNNILPLGGAARALSAPLRSPPLSQAACSPSSSSDLPYISGVFSLANLPQSRGKRTQPASPQITPKRPRQNGFHQGKLDLSTLVNVSPLSSPPVISENDEDTDDDVCILETVSTPKPTSLSLDLTKVKTEVEQSDADVGMLMECSDDAALDNGPDINAAGTSSSASAAVGTSTSTAPPTGVSTSTTQTDVPKVKKEEEDQIPTEEEERVGLSTSNITKPSGVCRVEQSVRKEASSGDAHCENEGDLTLQNGVTHHEDSEEEAGPSWAQKDSPHPHPSVIEVQGQQDQLLELMQEIAQERDSFKEQVHSLICQLHDTKSRLQELSSVKKESSNQASQTEESEKDYKDLFEKAKQKVEELIKEKVSLEATKPSTAQCEEKDFDEIAMQVDCLMRQLDERQKEKDELRSQVSLTAVYAV</sequence>
<evidence type="ECO:0000313" key="7">
    <source>
        <dbReference type="RefSeq" id="XP_010779325.1"/>
    </source>
</evidence>
<dbReference type="Pfam" id="PF07496">
    <property type="entry name" value="zf-CW"/>
    <property type="match status" value="1"/>
</dbReference>
<dbReference type="PANTHER" id="PTHR23336:SF22">
    <property type="entry name" value="MORC FAMILY CW-TYPE ZINC FINGER PROTEIN 4"/>
    <property type="match status" value="1"/>
</dbReference>
<reference evidence="7" key="1">
    <citation type="submission" date="2025-08" db="UniProtKB">
        <authorList>
            <consortium name="RefSeq"/>
        </authorList>
    </citation>
    <scope>IDENTIFICATION</scope>
    <source>
        <tissue evidence="7">Muscle</tissue>
    </source>
</reference>
<evidence type="ECO:0000259" key="5">
    <source>
        <dbReference type="PROSITE" id="PS51050"/>
    </source>
</evidence>